<feature type="compositionally biased region" description="Basic residues" evidence="1">
    <location>
        <begin position="268"/>
        <end position="279"/>
    </location>
</feature>
<protein>
    <submittedName>
        <fullName evidence="2">Exonuclease</fullName>
    </submittedName>
</protein>
<dbReference type="KEGG" id="vg:55006592"/>
<keyword evidence="2" id="KW-0378">Hydrolase</keyword>
<evidence type="ECO:0000313" key="2">
    <source>
        <dbReference type="EMBL" id="AYN57745.1"/>
    </source>
</evidence>
<keyword evidence="2" id="KW-0540">Nuclease</keyword>
<dbReference type="RefSeq" id="YP_009815368.1">
    <property type="nucleotide sequence ID" value="NC_048093.1"/>
</dbReference>
<sequence>MTTPKVSTIKRGGARFYVDPDNGQIKVPGVTSIIGMLPKEFLRYWAAKEVAQTAVDSLPTVLQMILNDQSDAAVDFLKKSPDRNTRKAADTGTAAHDLFERMSKGETLGRVHPDLAPFVQHFDEFLKVAKPEYHFMEETVWSDKHGYAGSFDAFAEIGGERLWIDNKTTRSGIHEEVGIQLAAYRFADSIIRADGGRVPMPQADGGAVLHVRPEGWKLVPVRCDEALFEVFLHLREVFRYEKEIKGTIVGREVFSGPADAAAAESGPKRRAPRARKAAE</sequence>
<evidence type="ECO:0000256" key="1">
    <source>
        <dbReference type="SAM" id="MobiDB-lite"/>
    </source>
</evidence>
<gene>
    <name evidence="2" type="primary">25</name>
    <name evidence="2" type="ORF">PBI_DRMANHATTAN_25</name>
</gene>
<keyword evidence="2" id="KW-0269">Exonuclease</keyword>
<dbReference type="GeneID" id="55006592"/>
<proteinExistence type="predicted"/>
<keyword evidence="3" id="KW-1185">Reference proteome</keyword>
<name>A0A3G2KFN6_9CAUD</name>
<accession>A0A3G2KFN6</accession>
<dbReference type="Proteomes" id="UP000266996">
    <property type="component" value="Segment"/>
</dbReference>
<dbReference type="GO" id="GO:0004527">
    <property type="term" value="F:exonuclease activity"/>
    <property type="evidence" value="ECO:0007669"/>
    <property type="project" value="UniProtKB-KW"/>
</dbReference>
<evidence type="ECO:0000313" key="3">
    <source>
        <dbReference type="Proteomes" id="UP000266996"/>
    </source>
</evidence>
<reference evidence="3" key="1">
    <citation type="submission" date="2018-09" db="EMBL/GenBank/DDBJ databases">
        <authorList>
            <person name="Rimple P.A."/>
            <person name="Stoner T.H."/>
            <person name="Garlena R.A."/>
            <person name="Russell D.A."/>
            <person name="Pope W.H."/>
            <person name="Jacobs-Sera D."/>
            <person name="Hatfull G.F."/>
        </authorList>
    </citation>
    <scope>NUCLEOTIDE SEQUENCE [LARGE SCALE GENOMIC DNA]</scope>
</reference>
<organism evidence="2 3">
    <name type="scientific">Arthrobacter phage DrManhattan</name>
    <dbReference type="NCBI Taxonomy" id="2419955"/>
    <lineage>
        <taxon>Viruses</taxon>
        <taxon>Duplodnaviria</taxon>
        <taxon>Heunggongvirae</taxon>
        <taxon>Uroviricota</taxon>
        <taxon>Caudoviricetes</taxon>
        <taxon>Casidaviridae</taxon>
        <taxon>Manhattanvirus</taxon>
        <taxon>Manhattanvirus drmanhattan</taxon>
    </lineage>
</organism>
<dbReference type="EMBL" id="MH834610">
    <property type="protein sequence ID" value="AYN57745.1"/>
    <property type="molecule type" value="Genomic_DNA"/>
</dbReference>
<feature type="region of interest" description="Disordered" evidence="1">
    <location>
        <begin position="258"/>
        <end position="279"/>
    </location>
</feature>